<reference evidence="2" key="1">
    <citation type="journal article" date="2019" name="Int. J. Syst. Evol. Microbiol.">
        <title>The Global Catalogue of Microorganisms (GCM) 10K type strain sequencing project: providing services to taxonomists for standard genome sequencing and annotation.</title>
        <authorList>
            <consortium name="The Broad Institute Genomics Platform"/>
            <consortium name="The Broad Institute Genome Sequencing Center for Infectious Disease"/>
            <person name="Wu L."/>
            <person name="Ma J."/>
        </authorList>
    </citation>
    <scope>NUCLEOTIDE SEQUENCE [LARGE SCALE GENOMIC DNA]</scope>
    <source>
        <strain evidence="2">CGMCC 1.12471</strain>
    </source>
</reference>
<gene>
    <name evidence="1" type="ORF">ACFSBI_00590</name>
</gene>
<comment type="caution">
    <text evidence="1">The sequence shown here is derived from an EMBL/GenBank/DDBJ whole genome shotgun (WGS) entry which is preliminary data.</text>
</comment>
<dbReference type="Proteomes" id="UP001597347">
    <property type="component" value="Unassembled WGS sequence"/>
</dbReference>
<keyword evidence="2" id="KW-1185">Reference proteome</keyword>
<dbReference type="RefSeq" id="WP_377931240.1">
    <property type="nucleotide sequence ID" value="NZ_JBHUEA010000001.1"/>
</dbReference>
<accession>A0ABW4L932</accession>
<evidence type="ECO:0008006" key="3">
    <source>
        <dbReference type="Google" id="ProtNLM"/>
    </source>
</evidence>
<proteinExistence type="predicted"/>
<name>A0ABW4L932_9MICO</name>
<sequence>MDPWSIELIVTATGRIDDAERRAVSRDVERGLLHRVRRGVQVDAAEWEGATGPDGERARHVVAMRALAEVAPRPPVFSHWSAAVLHGLPTVGRRLDRVHVLVQDDRLRGVQGTCARVLPVQPGEVVRMGGLLATGSARTAIDLADAGPIVGGIMAADALLAAGLPRALLEQAVDLAGPRKGRRRIDDAVAFAHPGAESAAESQNRWSMHLLGLAPQQLQHRVLDRGRLVAVVDTWDEESDVACEVDGDVKYLDPVMAPAGAGRAVIAEKQREDLLRSCVAGLARYGYAVAADPVRLRPVLARAGLHPARVRPALADWAREARAARPRRPR</sequence>
<protein>
    <recommendedName>
        <fullName evidence="3">AbiEi antitoxin C-terminal domain-containing protein</fullName>
    </recommendedName>
</protein>
<organism evidence="1 2">
    <name type="scientific">Amnibacterium endophyticum</name>
    <dbReference type="NCBI Taxonomy" id="2109337"/>
    <lineage>
        <taxon>Bacteria</taxon>
        <taxon>Bacillati</taxon>
        <taxon>Actinomycetota</taxon>
        <taxon>Actinomycetes</taxon>
        <taxon>Micrococcales</taxon>
        <taxon>Microbacteriaceae</taxon>
        <taxon>Amnibacterium</taxon>
    </lineage>
</organism>
<evidence type="ECO:0000313" key="2">
    <source>
        <dbReference type="Proteomes" id="UP001597347"/>
    </source>
</evidence>
<evidence type="ECO:0000313" key="1">
    <source>
        <dbReference type="EMBL" id="MFD1720033.1"/>
    </source>
</evidence>
<dbReference type="EMBL" id="JBHUEA010000001">
    <property type="protein sequence ID" value="MFD1720033.1"/>
    <property type="molecule type" value="Genomic_DNA"/>
</dbReference>